<dbReference type="RefSeq" id="WP_228229785.1">
    <property type="nucleotide sequence ID" value="NZ_JAJGMW010000008.1"/>
</dbReference>
<sequence>MSTTIRPNSEIINEIRDNLISGTFPDVIPFVGAGSSFPLNLPSWKDLVVDYFKAVNCQLDFDQLRRRYSEDWAIIADVIFSETGESLEEYMRFMSERFHPDSCRFTDLHMTIVENYQRVITTNYDTAFEEVLLRKQKDPNYSAEAKARFNYSALVYPSTDLNPINFHGRCLAYLHGRHESSYVFRKREYDLAYENSDTIETFLKAVIQKFPLIFLGFSFEDKVFRLTLEKIVRKEKLKALEVQKVHGDVGKLRDIPGLYVMIRQSEINEKLSEDEFHNFFSDVNLAEISVSFTRDSDGNYEIVLNQDIKKIVNELTPLMDSEKLEEFQDWIIKNEKRKQRNQYFKSLNFEVIGYSNHSDVATLLEEIMIKSVDFEEGLNNLPDTA</sequence>
<comment type="caution">
    <text evidence="1">The sequence shown here is derived from an EMBL/GenBank/DDBJ whole genome shotgun (WGS) entry which is preliminary data.</text>
</comment>
<gene>
    <name evidence="1" type="ORF">LLW17_08275</name>
</gene>
<dbReference type="Proteomes" id="UP001197770">
    <property type="component" value="Unassembled WGS sequence"/>
</dbReference>
<proteinExistence type="predicted"/>
<organism evidence="1 2">
    <name type="scientific">Leeuwenhoekiella parthenopeia</name>
    <dbReference type="NCBI Taxonomy" id="2890320"/>
    <lineage>
        <taxon>Bacteria</taxon>
        <taxon>Pseudomonadati</taxon>
        <taxon>Bacteroidota</taxon>
        <taxon>Flavobacteriia</taxon>
        <taxon>Flavobacteriales</taxon>
        <taxon>Flavobacteriaceae</taxon>
        <taxon>Leeuwenhoekiella</taxon>
    </lineage>
</organism>
<dbReference type="InterPro" id="IPR029035">
    <property type="entry name" value="DHS-like_NAD/FAD-binding_dom"/>
</dbReference>
<dbReference type="EMBL" id="JAJGMW010000008">
    <property type="protein sequence ID" value="MCC4212711.1"/>
    <property type="molecule type" value="Genomic_DNA"/>
</dbReference>
<dbReference type="Pfam" id="PF13289">
    <property type="entry name" value="SIR2_2"/>
    <property type="match status" value="1"/>
</dbReference>
<keyword evidence="2" id="KW-1185">Reference proteome</keyword>
<evidence type="ECO:0000313" key="1">
    <source>
        <dbReference type="EMBL" id="MCC4212711.1"/>
    </source>
</evidence>
<accession>A0ABS8GSE6</accession>
<name>A0ABS8GSE6_9FLAO</name>
<protein>
    <submittedName>
        <fullName evidence="1">SIR2 family protein</fullName>
    </submittedName>
</protein>
<reference evidence="1 2" key="1">
    <citation type="submission" date="2021-11" db="EMBL/GenBank/DDBJ databases">
        <title>Seasonal and diel survey of microbial diversity of the Tyrrhenian coast.</title>
        <authorList>
            <person name="Gattoni G."/>
            <person name="Corral P."/>
        </authorList>
    </citation>
    <scope>NUCLEOTIDE SEQUENCE [LARGE SCALE GENOMIC DNA]</scope>
    <source>
        <strain evidence="1 2">Mr9</strain>
    </source>
</reference>
<dbReference type="SUPFAM" id="SSF52467">
    <property type="entry name" value="DHS-like NAD/FAD-binding domain"/>
    <property type="match status" value="1"/>
</dbReference>
<evidence type="ECO:0000313" key="2">
    <source>
        <dbReference type="Proteomes" id="UP001197770"/>
    </source>
</evidence>